<accession>G8YFU8</accession>
<dbReference type="PANTHER" id="PTHR24111">
    <property type="entry name" value="LEUCINE-RICH REPEAT-CONTAINING PROTEIN 34"/>
    <property type="match status" value="1"/>
</dbReference>
<feature type="compositionally biased region" description="Low complexity" evidence="3">
    <location>
        <begin position="91"/>
        <end position="109"/>
    </location>
</feature>
<dbReference type="InterPro" id="IPR032675">
    <property type="entry name" value="LRR_dom_sf"/>
</dbReference>
<keyword evidence="5" id="KW-1185">Reference proteome</keyword>
<feature type="compositionally biased region" description="Polar residues" evidence="3">
    <location>
        <begin position="201"/>
        <end position="228"/>
    </location>
</feature>
<name>G8YFU8_PICSO</name>
<dbReference type="InParanoid" id="G8YFU8"/>
<feature type="compositionally biased region" description="Polar residues" evidence="3">
    <location>
        <begin position="110"/>
        <end position="126"/>
    </location>
</feature>
<evidence type="ECO:0000256" key="1">
    <source>
        <dbReference type="ARBA" id="ARBA00022737"/>
    </source>
</evidence>
<feature type="region of interest" description="Disordered" evidence="3">
    <location>
        <begin position="416"/>
        <end position="442"/>
    </location>
</feature>
<dbReference type="Gene3D" id="3.80.10.10">
    <property type="entry name" value="Ribonuclease Inhibitor"/>
    <property type="match status" value="2"/>
</dbReference>
<dbReference type="EMBL" id="FO082051">
    <property type="protein sequence ID" value="CCE82047.1"/>
    <property type="molecule type" value="Genomic_DNA"/>
</dbReference>
<feature type="region of interest" description="Disordered" evidence="3">
    <location>
        <begin position="983"/>
        <end position="1028"/>
    </location>
</feature>
<feature type="compositionally biased region" description="Polar residues" evidence="3">
    <location>
        <begin position="261"/>
        <end position="282"/>
    </location>
</feature>
<feature type="region of interest" description="Disordered" evidence="3">
    <location>
        <begin position="1"/>
        <end position="320"/>
    </location>
</feature>
<feature type="compositionally biased region" description="Polar residues" evidence="3">
    <location>
        <begin position="170"/>
        <end position="179"/>
    </location>
</feature>
<feature type="compositionally biased region" description="Polar residues" evidence="3">
    <location>
        <begin position="238"/>
        <end position="252"/>
    </location>
</feature>
<feature type="compositionally biased region" description="Basic and acidic residues" evidence="3">
    <location>
        <begin position="416"/>
        <end position="429"/>
    </location>
</feature>
<feature type="compositionally biased region" description="Low complexity" evidence="3">
    <location>
        <begin position="184"/>
        <end position="200"/>
    </location>
</feature>
<evidence type="ECO:0000256" key="2">
    <source>
        <dbReference type="SAM" id="Coils"/>
    </source>
</evidence>
<feature type="region of interest" description="Disordered" evidence="3">
    <location>
        <begin position="1131"/>
        <end position="1158"/>
    </location>
</feature>
<reference evidence="4 5" key="1">
    <citation type="journal article" date="2012" name="G3 (Bethesda)">
        <title>Pichia sorbitophila, an interspecies yeast hybrid reveals early steps of genome resolution following polyploidization.</title>
        <authorList>
            <person name="Leh Louis V."/>
            <person name="Despons L."/>
            <person name="Friedrich A."/>
            <person name="Martin T."/>
            <person name="Durrens P."/>
            <person name="Casaregola S."/>
            <person name="Neuveglise C."/>
            <person name="Fairhead C."/>
            <person name="Marck C."/>
            <person name="Cruz J.A."/>
            <person name="Straub M.L."/>
            <person name="Kugler V."/>
            <person name="Sacerdot C."/>
            <person name="Uzunov Z."/>
            <person name="Thierry A."/>
            <person name="Weiss S."/>
            <person name="Bleykasten C."/>
            <person name="De Montigny J."/>
            <person name="Jacques N."/>
            <person name="Jung P."/>
            <person name="Lemaire M."/>
            <person name="Mallet S."/>
            <person name="Morel G."/>
            <person name="Richard G.F."/>
            <person name="Sarkar A."/>
            <person name="Savel G."/>
            <person name="Schacherer J."/>
            <person name="Seret M.L."/>
            <person name="Talla E."/>
            <person name="Samson G."/>
            <person name="Jubin C."/>
            <person name="Poulain J."/>
            <person name="Vacherie B."/>
            <person name="Barbe V."/>
            <person name="Pelletier E."/>
            <person name="Sherman D.J."/>
            <person name="Westhof E."/>
            <person name="Weissenbach J."/>
            <person name="Baret P.V."/>
            <person name="Wincker P."/>
            <person name="Gaillardin C."/>
            <person name="Dujon B."/>
            <person name="Souciet J.L."/>
        </authorList>
    </citation>
    <scope>NUCLEOTIDE SEQUENCE [LARGE SCALE GENOMIC DNA]</scope>
    <source>
        <strain evidence="5">ATCC MYA-4447 / BCRC 22081 / CBS 7064 / NBRC 10061 / NRRL Y-12695</strain>
    </source>
</reference>
<keyword evidence="2" id="KW-0175">Coiled coil</keyword>
<feature type="compositionally biased region" description="Low complexity" evidence="3">
    <location>
        <begin position="989"/>
        <end position="999"/>
    </location>
</feature>
<dbReference type="OrthoDB" id="8436363at2759"/>
<dbReference type="FunCoup" id="G8YFU8">
    <property type="interactions" value="476"/>
</dbReference>
<feature type="coiled-coil region" evidence="2">
    <location>
        <begin position="375"/>
        <end position="402"/>
    </location>
</feature>
<organism evidence="4 5">
    <name type="scientific">Pichia sorbitophila (strain ATCC MYA-4447 / BCRC 22081 / CBS 7064 / NBRC 10061 / NRRL Y-12695)</name>
    <name type="common">Hybrid yeast</name>
    <dbReference type="NCBI Taxonomy" id="559304"/>
    <lineage>
        <taxon>Eukaryota</taxon>
        <taxon>Fungi</taxon>
        <taxon>Dikarya</taxon>
        <taxon>Ascomycota</taxon>
        <taxon>Saccharomycotina</taxon>
        <taxon>Pichiomycetes</taxon>
        <taxon>Debaryomycetaceae</taxon>
        <taxon>Millerozyma</taxon>
    </lineage>
</organism>
<sequence length="1292" mass="142503">MNEASEIDTGVSNGDVDWLFRGKSKKLTKNMNSRERKASLGEGDKERHSSGGEHRKASTGHSEKGKSDEATSEKTEALDSGERQPPKLPAEKVSVSRSSEPPVPETSSPATNSGQPSPRVVSNSEKGSVFDRLRLGRSRSSSTGSATLESHPTSSSRRFSSSMANPPVSPATSASSGTQKHPDSSSNESSPNVSRSNSTSKTRSLFTSLSAKFKSSGNNSGPTSISPSSAPPKLNPNLIGSASKPHQQNQSLAALIDSPLSDLSYTAMSKSPRSSASDTSAGVSALGNEKRDMSKQKLKSGSKGKQSSASTKKKNDMKRVNFALDKMAFDPQQQIPSRRPRKGNVLTIEDILEPTPRVSQGINHIDTGVKMKYDSKHTEKELKQAIEAKQRAQAEAEKHAYEAHLSAKSIAHEVSKFKKKSDAKQKDGIEESDDTNSAKSNDLANSIQIDKPIHVHETHFEDPSKPEDIEDSVSNDQIDEASAINNLSLEEIYTRCCHLREILPIPATLKQLKNKNKSLQVLKLLNPKPTLIDVLSFSDFIAITPINTIIFDNSNITTEMIKHLLSSLINNKSLEKLSLRNVPVDEEGWSYLCKFLCMNKTVKKLDISQQRIKVESKKVIRSAMNWELFIQALVKRGGVEELVINGCKLPDDVFKDLMEKTVTKSTYRLGIASTELNSNKARIVSEWIASENSRCYGVDLAFNDLSEGQLKYFIEAFKKGNSNLIFFSLNSTKLRNVDEASELIRALINAKQLRFLDLSSLPKLFPDIISRLSRYLPQYPSLKRIHFDLNDLSSKSIGAIADFLPKMKELIHVSILGNTDIDHGSAASLYTAVKLSQTIFTLDMDYSLISEELAQRIAFYLMRNMDKNMNSSRAQGQSTSESKDNTEEELMFDGSLLMEAAEKILVENDKKTDSKADLKIQKIITNALIERTRAVRRDLHENIDNLFQRRSAGTLSLEGKETLLRLCLLDSSLEKLVHMIEERTKVHSSESTPMSLSSSLQKDEESGETRNPANPSRVPVITGPSSFEDKERGKIASIQSVKLHESSNELLSAGPIVSPRNTEDVNGLNLESSFQPHQVVIEASADGTNVPIDNLTGRPVLMRSISHTSVQAKAQEEEEGELHRWGFFIQSRNNEDGSSSNGSSATNDKTNIPKLKGLPSGMELRDAIIAAKGIESITDLIDKINDKRLSIDNIYKLDNVPEGDAKKFLARIKERQDEHTKKVGDCTSCTGKTPRSGNKTEDRDSDSEESMKSAVSDQEGKQNCECDTEVSAVVDKVYDKLLNDAQRVRSTK</sequence>
<dbReference type="STRING" id="559304.G8YFU8"/>
<feature type="compositionally biased region" description="Basic and acidic residues" evidence="3">
    <location>
        <begin position="32"/>
        <end position="85"/>
    </location>
</feature>
<dbReference type="InterPro" id="IPR052201">
    <property type="entry name" value="LRR-containing_regulator"/>
</dbReference>
<feature type="region of interest" description="Disordered" evidence="3">
    <location>
        <begin position="1220"/>
        <end position="1265"/>
    </location>
</feature>
<dbReference type="SUPFAM" id="SSF52047">
    <property type="entry name" value="RNI-like"/>
    <property type="match status" value="1"/>
</dbReference>
<dbReference type="eggNOG" id="ENOG502QYHN">
    <property type="taxonomic scope" value="Eukaryota"/>
</dbReference>
<dbReference type="Proteomes" id="UP000005222">
    <property type="component" value="Chromosome I"/>
</dbReference>
<dbReference type="HOGENOM" id="CLU_007231_0_0_1"/>
<evidence type="ECO:0000256" key="3">
    <source>
        <dbReference type="SAM" id="MobiDB-lite"/>
    </source>
</evidence>
<dbReference type="PANTHER" id="PTHR24111:SF0">
    <property type="entry name" value="LEUCINE-RICH REPEAT-CONTAINING PROTEIN"/>
    <property type="match status" value="1"/>
</dbReference>
<protein>
    <submittedName>
        <fullName evidence="4">Piso0_002741 protein</fullName>
    </submittedName>
</protein>
<proteinExistence type="predicted"/>
<evidence type="ECO:0000313" key="5">
    <source>
        <dbReference type="Proteomes" id="UP000005222"/>
    </source>
</evidence>
<feature type="compositionally biased region" description="Polar residues" evidence="3">
    <location>
        <begin position="1227"/>
        <end position="1237"/>
    </location>
</feature>
<keyword evidence="1" id="KW-0677">Repeat</keyword>
<evidence type="ECO:0000313" key="4">
    <source>
        <dbReference type="EMBL" id="CCE82047.1"/>
    </source>
</evidence>
<gene>
    <name evidence="4" type="primary">Piso0_002741</name>
    <name evidence="4" type="ORF">GNLVRS01_PISO0I16794g</name>
</gene>